<sequence>MPTFDSGAYFLTTLIPISTAPIFEESGGSASPAHALRKRLSLLPRGERSPFARSSRNHFARFVVIDDVAYNGREQPNTLLVAAAPALSIDQKYKDMLNPVIAQPQDRLSCPFLFFSADFDAASGADSERDAYLRDLWIRSEAELKDIFKYCLGFEARVTDAASFAKYIADCQIETTMPFHDYWLDGVPADQLPNLSLQKLGLVGLGILAAVAALVYFWLLPAFLQGFLGALIALVAGVAAAGASIYFYVLDFGKKPFPAAPNSTLPEVLKALYLRREFTRFAIDRQFDAAGSDEASAQSLYDSFKSFIDANKPDDVAEPTQKAGAIGI</sequence>
<dbReference type="Proteomes" id="UP000245137">
    <property type="component" value="Unassembled WGS sequence"/>
</dbReference>
<protein>
    <submittedName>
        <fullName evidence="2">Uncharacterized protein</fullName>
    </submittedName>
</protein>
<accession>A0A2U1SU22</accession>
<keyword evidence="1" id="KW-0812">Transmembrane</keyword>
<keyword evidence="1" id="KW-1133">Transmembrane helix</keyword>
<evidence type="ECO:0000313" key="3">
    <source>
        <dbReference type="Proteomes" id="UP000245137"/>
    </source>
</evidence>
<dbReference type="OrthoDB" id="5892745at2"/>
<reference evidence="2 3" key="1">
    <citation type="journal article" date="2018" name="Appl. Microbiol. Biotechnol.">
        <title>Co-cultivation of the strictly anaerobic methanogen Methanosarcina barkeri with aerobic methanotrophs in an oxygen-limited membrane bioreactor.</title>
        <authorList>
            <person name="In 't Zandt M.H."/>
            <person name="van den Bosch T.J.M."/>
            <person name="Rijkers R."/>
            <person name="van Kessel M.A.H.J."/>
            <person name="Jetten M.S.M."/>
            <person name="Welte C.U."/>
        </authorList>
    </citation>
    <scope>NUCLEOTIDE SEQUENCE [LARGE SCALE GENOMIC DNA]</scope>
    <source>
        <strain evidence="2 3">DSM 17706</strain>
    </source>
</reference>
<evidence type="ECO:0000256" key="1">
    <source>
        <dbReference type="SAM" id="Phobius"/>
    </source>
</evidence>
<dbReference type="AlphaFoldDB" id="A0A2U1SU22"/>
<comment type="caution">
    <text evidence="2">The sequence shown here is derived from an EMBL/GenBank/DDBJ whole genome shotgun (WGS) entry which is preliminary data.</text>
</comment>
<name>A0A2U1SU22_METSR</name>
<evidence type="ECO:0000313" key="2">
    <source>
        <dbReference type="EMBL" id="PWB95098.1"/>
    </source>
</evidence>
<feature type="transmembrane region" description="Helical" evidence="1">
    <location>
        <begin position="226"/>
        <end position="249"/>
    </location>
</feature>
<keyword evidence="1" id="KW-0472">Membrane</keyword>
<organism evidence="2 3">
    <name type="scientific">Methylosinus sporium</name>
    <dbReference type="NCBI Taxonomy" id="428"/>
    <lineage>
        <taxon>Bacteria</taxon>
        <taxon>Pseudomonadati</taxon>
        <taxon>Pseudomonadota</taxon>
        <taxon>Alphaproteobacteria</taxon>
        <taxon>Hyphomicrobiales</taxon>
        <taxon>Methylocystaceae</taxon>
        <taxon>Methylosinus</taxon>
    </lineage>
</organism>
<proteinExistence type="predicted"/>
<gene>
    <name evidence="2" type="ORF">C5689_04740</name>
</gene>
<dbReference type="RefSeq" id="WP_108916122.1">
    <property type="nucleotide sequence ID" value="NZ_BGJY01000002.1"/>
</dbReference>
<feature type="transmembrane region" description="Helical" evidence="1">
    <location>
        <begin position="200"/>
        <end position="220"/>
    </location>
</feature>
<dbReference type="EMBL" id="PUIV01000004">
    <property type="protein sequence ID" value="PWB95098.1"/>
    <property type="molecule type" value="Genomic_DNA"/>
</dbReference>
<keyword evidence="3" id="KW-1185">Reference proteome</keyword>